<dbReference type="Proteomes" id="UP001150941">
    <property type="component" value="Unassembled WGS sequence"/>
</dbReference>
<proteinExistence type="predicted"/>
<dbReference type="EMBL" id="JAPQKS010000009">
    <property type="protein sequence ID" value="KAJ5215013.1"/>
    <property type="molecule type" value="Genomic_DNA"/>
</dbReference>
<name>A0A9W9T9Y8_9EURO</name>
<sequence length="85" mass="9607">MSQMSLHHGHDFRCCVWVDLVGDSVDRVLAVPSRNLEEQPLSLEYKNYNRTAEATAATPSSRTDIKMSGACAEPMSVRDDFQNRY</sequence>
<dbReference type="RefSeq" id="XP_058325510.1">
    <property type="nucleotide sequence ID" value="XM_058479987.1"/>
</dbReference>
<evidence type="ECO:0000313" key="2">
    <source>
        <dbReference type="Proteomes" id="UP001150941"/>
    </source>
</evidence>
<gene>
    <name evidence="1" type="ORF">N7468_010692</name>
</gene>
<reference evidence="1" key="2">
    <citation type="journal article" date="2023" name="IMA Fungus">
        <title>Comparative genomic study of the Penicillium genus elucidates a diverse pangenome and 15 lateral gene transfer events.</title>
        <authorList>
            <person name="Petersen C."/>
            <person name="Sorensen T."/>
            <person name="Nielsen M.R."/>
            <person name="Sondergaard T.E."/>
            <person name="Sorensen J.L."/>
            <person name="Fitzpatrick D.A."/>
            <person name="Frisvad J.C."/>
            <person name="Nielsen K.L."/>
        </authorList>
    </citation>
    <scope>NUCLEOTIDE SEQUENCE</scope>
    <source>
        <strain evidence="1">IBT 19713</strain>
    </source>
</reference>
<organism evidence="1 2">
    <name type="scientific">Penicillium chermesinum</name>
    <dbReference type="NCBI Taxonomy" id="63820"/>
    <lineage>
        <taxon>Eukaryota</taxon>
        <taxon>Fungi</taxon>
        <taxon>Dikarya</taxon>
        <taxon>Ascomycota</taxon>
        <taxon>Pezizomycotina</taxon>
        <taxon>Eurotiomycetes</taxon>
        <taxon>Eurotiomycetidae</taxon>
        <taxon>Eurotiales</taxon>
        <taxon>Aspergillaceae</taxon>
        <taxon>Penicillium</taxon>
    </lineage>
</organism>
<protein>
    <submittedName>
        <fullName evidence="1">Uncharacterized protein</fullName>
    </submittedName>
</protein>
<comment type="caution">
    <text evidence="1">The sequence shown here is derived from an EMBL/GenBank/DDBJ whole genome shotgun (WGS) entry which is preliminary data.</text>
</comment>
<reference evidence="1" key="1">
    <citation type="submission" date="2022-11" db="EMBL/GenBank/DDBJ databases">
        <authorList>
            <person name="Petersen C."/>
        </authorList>
    </citation>
    <scope>NUCLEOTIDE SEQUENCE</scope>
    <source>
        <strain evidence="1">IBT 19713</strain>
    </source>
</reference>
<accession>A0A9W9T9Y8</accession>
<dbReference type="GeneID" id="83207291"/>
<keyword evidence="2" id="KW-1185">Reference proteome</keyword>
<evidence type="ECO:0000313" key="1">
    <source>
        <dbReference type="EMBL" id="KAJ5215013.1"/>
    </source>
</evidence>
<dbReference type="AlphaFoldDB" id="A0A9W9T9Y8"/>